<proteinExistence type="predicted"/>
<protein>
    <submittedName>
        <fullName evidence="4">TIGR02281 family clan AA aspartic protease</fullName>
    </submittedName>
</protein>
<evidence type="ECO:0000259" key="3">
    <source>
        <dbReference type="PROSITE" id="PS50175"/>
    </source>
</evidence>
<dbReference type="RefSeq" id="WP_382219531.1">
    <property type="nucleotide sequence ID" value="NZ_JBHTCA010000002.1"/>
</dbReference>
<dbReference type="InterPro" id="IPR034122">
    <property type="entry name" value="Retropepsin-like_bacterial"/>
</dbReference>
<reference evidence="5" key="1">
    <citation type="journal article" date="2019" name="Int. J. Syst. Evol. Microbiol.">
        <title>The Global Catalogue of Microorganisms (GCM) 10K type strain sequencing project: providing services to taxonomists for standard genome sequencing and annotation.</title>
        <authorList>
            <consortium name="The Broad Institute Genomics Platform"/>
            <consortium name="The Broad Institute Genome Sequencing Center for Infectious Disease"/>
            <person name="Wu L."/>
            <person name="Ma J."/>
        </authorList>
    </citation>
    <scope>NUCLEOTIDE SEQUENCE [LARGE SCALE GENOMIC DNA]</scope>
    <source>
        <strain evidence="5">CGMCC 1.12371</strain>
    </source>
</reference>
<evidence type="ECO:0000313" key="5">
    <source>
        <dbReference type="Proteomes" id="UP001596501"/>
    </source>
</evidence>
<dbReference type="Pfam" id="PF13975">
    <property type="entry name" value="gag-asp_proteas"/>
    <property type="match status" value="1"/>
</dbReference>
<dbReference type="PROSITE" id="PS00141">
    <property type="entry name" value="ASP_PROTEASE"/>
    <property type="match status" value="1"/>
</dbReference>
<dbReference type="PROSITE" id="PS50175">
    <property type="entry name" value="ASP_PROT_RETROV"/>
    <property type="match status" value="1"/>
</dbReference>
<feature type="domain" description="Peptidase A2" evidence="3">
    <location>
        <begin position="118"/>
        <end position="196"/>
    </location>
</feature>
<gene>
    <name evidence="4" type="ORF">ACFQPB_02505</name>
</gene>
<feature type="chain" id="PRO_5046361053" evidence="2">
    <location>
        <begin position="22"/>
        <end position="215"/>
    </location>
</feature>
<dbReference type="CDD" id="cd05483">
    <property type="entry name" value="retropepsin_like_bacteria"/>
    <property type="match status" value="1"/>
</dbReference>
<organism evidence="4 5">
    <name type="scientific">Hydrogenophaga atypica</name>
    <dbReference type="NCBI Taxonomy" id="249409"/>
    <lineage>
        <taxon>Bacteria</taxon>
        <taxon>Pseudomonadati</taxon>
        <taxon>Pseudomonadota</taxon>
        <taxon>Betaproteobacteria</taxon>
        <taxon>Burkholderiales</taxon>
        <taxon>Comamonadaceae</taxon>
        <taxon>Hydrogenophaga</taxon>
    </lineage>
</organism>
<comment type="caution">
    <text evidence="4">The sequence shown here is derived from an EMBL/GenBank/DDBJ whole genome shotgun (WGS) entry which is preliminary data.</text>
</comment>
<name>A0ABW2QE29_9BURK</name>
<dbReference type="NCBIfam" id="TIGR02281">
    <property type="entry name" value="clan_AA_DTGA"/>
    <property type="match status" value="1"/>
</dbReference>
<keyword evidence="5" id="KW-1185">Reference proteome</keyword>
<keyword evidence="2" id="KW-0732">Signal</keyword>
<dbReference type="InterPro" id="IPR021109">
    <property type="entry name" value="Peptidase_aspartic_dom_sf"/>
</dbReference>
<evidence type="ECO:0000313" key="4">
    <source>
        <dbReference type="EMBL" id="MFC7407725.1"/>
    </source>
</evidence>
<dbReference type="Proteomes" id="UP001596501">
    <property type="component" value="Unassembled WGS sequence"/>
</dbReference>
<dbReference type="InterPro" id="IPR011969">
    <property type="entry name" value="Clan_AA_Asp_peptidase_C"/>
</dbReference>
<dbReference type="InterPro" id="IPR001995">
    <property type="entry name" value="Peptidase_A2_cat"/>
</dbReference>
<evidence type="ECO:0000256" key="1">
    <source>
        <dbReference type="ARBA" id="ARBA00022801"/>
    </source>
</evidence>
<dbReference type="GO" id="GO:0008233">
    <property type="term" value="F:peptidase activity"/>
    <property type="evidence" value="ECO:0007669"/>
    <property type="project" value="UniProtKB-KW"/>
</dbReference>
<keyword evidence="1" id="KW-0378">Hydrolase</keyword>
<dbReference type="SUPFAM" id="SSF50630">
    <property type="entry name" value="Acid proteases"/>
    <property type="match status" value="1"/>
</dbReference>
<dbReference type="GO" id="GO:0006508">
    <property type="term" value="P:proteolysis"/>
    <property type="evidence" value="ECO:0007669"/>
    <property type="project" value="UniProtKB-KW"/>
</dbReference>
<dbReference type="InterPro" id="IPR001969">
    <property type="entry name" value="Aspartic_peptidase_AS"/>
</dbReference>
<dbReference type="Gene3D" id="2.40.70.10">
    <property type="entry name" value="Acid Proteases"/>
    <property type="match status" value="1"/>
</dbReference>
<sequence length="215" mass="22560">MPRLGAVLTWLVLAASPHAWAQAVQLAGLSSGKALLVINGEAPRFLSPGQTVAGVRLLSLGADSAEVDVSGERRTLRLGQAPIGMGQQAAPLASNRVVLEAGPGGHFVTAGQINGGHVQFMVDTGATVVSLGRADAERIGLKPGDGKPVQMNTANGAVLGYQVRLNSVKVGDATLYDVPAVVMPMPMPYVLLGNSFLSRFQLRRDNTQLILEKRY</sequence>
<evidence type="ECO:0000256" key="2">
    <source>
        <dbReference type="SAM" id="SignalP"/>
    </source>
</evidence>
<keyword evidence="4" id="KW-0645">Protease</keyword>
<accession>A0ABW2QE29</accession>
<dbReference type="EMBL" id="JBHTCA010000002">
    <property type="protein sequence ID" value="MFC7407725.1"/>
    <property type="molecule type" value="Genomic_DNA"/>
</dbReference>
<feature type="signal peptide" evidence="2">
    <location>
        <begin position="1"/>
        <end position="21"/>
    </location>
</feature>